<evidence type="ECO:0000313" key="3">
    <source>
        <dbReference type="Proteomes" id="UP000479241"/>
    </source>
</evidence>
<name>A0A6L9W0F3_9ACTN</name>
<reference evidence="2 3" key="1">
    <citation type="submission" date="2019-12" db="EMBL/GenBank/DDBJ databases">
        <title>the WGS of Blastococcus saxobsidens 67B17.</title>
        <authorList>
            <person name="Jiang Z."/>
        </authorList>
    </citation>
    <scope>NUCLEOTIDE SEQUENCE [LARGE SCALE GENOMIC DNA]</scope>
    <source>
        <strain evidence="2 3">67B17</strain>
    </source>
</reference>
<feature type="signal peptide" evidence="1">
    <location>
        <begin position="1"/>
        <end position="27"/>
    </location>
</feature>
<sequence length="277" mass="29479">MRQASRWVVAALAVGTALLGAPATAAAAPVETSGFLRTAGYDVSHPQCGTDLPDDAAFAVVGVNGGLATRTNPCLADQLEWAAGSSGVIPGQPALQLYLNTANPGELRDQVSTWPSAGQTPYGRCDGGNSMACSWQYGWERARTSVEAFFRPAARAARLDSRPDHYTWWLDVETMNTWQTGSADARARNRATLEGMTEYLTDEDGRVGLYSTGYQWGRIVGDVPDDSPLAGLPSWLAGATSLTGAVAACDRAPLVPDGEVELTQYVPDDLDRNHACR</sequence>
<dbReference type="AlphaFoldDB" id="A0A6L9W0F3"/>
<dbReference type="SUPFAM" id="SSF51445">
    <property type="entry name" value="(Trans)glycosidases"/>
    <property type="match status" value="1"/>
</dbReference>
<comment type="caution">
    <text evidence="2">The sequence shown here is derived from an EMBL/GenBank/DDBJ whole genome shotgun (WGS) entry which is preliminary data.</text>
</comment>
<dbReference type="RefSeq" id="WP_163203435.1">
    <property type="nucleotide sequence ID" value="NZ_JAAGWG010000008.1"/>
</dbReference>
<keyword evidence="1" id="KW-0732">Signal</keyword>
<protein>
    <recommendedName>
        <fullName evidence="4">Secreted protein</fullName>
    </recommendedName>
</protein>
<accession>A0A6L9W0F3</accession>
<evidence type="ECO:0000256" key="1">
    <source>
        <dbReference type="SAM" id="SignalP"/>
    </source>
</evidence>
<evidence type="ECO:0000313" key="2">
    <source>
        <dbReference type="EMBL" id="NEK85428.1"/>
    </source>
</evidence>
<evidence type="ECO:0008006" key="4">
    <source>
        <dbReference type="Google" id="ProtNLM"/>
    </source>
</evidence>
<proteinExistence type="predicted"/>
<dbReference type="Proteomes" id="UP000479241">
    <property type="component" value="Unassembled WGS sequence"/>
</dbReference>
<dbReference type="EMBL" id="JAAGWG010000008">
    <property type="protein sequence ID" value="NEK85428.1"/>
    <property type="molecule type" value="Genomic_DNA"/>
</dbReference>
<dbReference type="InterPro" id="IPR017853">
    <property type="entry name" value="GH"/>
</dbReference>
<gene>
    <name evidence="2" type="ORF">GCU60_06580</name>
</gene>
<organism evidence="2 3">
    <name type="scientific">Blastococcus saxobsidens</name>
    <dbReference type="NCBI Taxonomy" id="138336"/>
    <lineage>
        <taxon>Bacteria</taxon>
        <taxon>Bacillati</taxon>
        <taxon>Actinomycetota</taxon>
        <taxon>Actinomycetes</taxon>
        <taxon>Geodermatophilales</taxon>
        <taxon>Geodermatophilaceae</taxon>
        <taxon>Blastococcus</taxon>
    </lineage>
</organism>
<feature type="chain" id="PRO_5027028736" description="Secreted protein" evidence="1">
    <location>
        <begin position="28"/>
        <end position="277"/>
    </location>
</feature>